<name>A0A0M8MQM6_9MICO</name>
<evidence type="ECO:0000256" key="1">
    <source>
        <dbReference type="SAM" id="MobiDB-lite"/>
    </source>
</evidence>
<feature type="region of interest" description="Disordered" evidence="1">
    <location>
        <begin position="32"/>
        <end position="55"/>
    </location>
</feature>
<dbReference type="EMBL" id="LAVO01000003">
    <property type="protein sequence ID" value="KOS11671.1"/>
    <property type="molecule type" value="Genomic_DNA"/>
</dbReference>
<accession>A0A0M8MQM6</accession>
<keyword evidence="3" id="KW-1185">Reference proteome</keyword>
<dbReference type="Proteomes" id="UP000037737">
    <property type="component" value="Unassembled WGS sequence"/>
</dbReference>
<reference evidence="2" key="1">
    <citation type="submission" date="2015-04" db="EMBL/GenBank/DDBJ databases">
        <title>Complete genome sequence of Microbacterium chocolatum SIT 101, a bacterium enantioselectively hydrolyzing mesomeric diesters.</title>
        <authorList>
            <person name="Li X."/>
            <person name="Xu Y."/>
        </authorList>
    </citation>
    <scope>NUCLEOTIDE SEQUENCE [LARGE SCALE GENOMIC DNA]</scope>
    <source>
        <strain evidence="2">SIT 101</strain>
    </source>
</reference>
<sequence length="79" mass="8344">MSGDAELWDGLTEHIHSTMGLVGIREVLGASSEDEARPGPWLAGETPTDAEAGGLGEDLGYPVIAALFRERVVRGEVKP</sequence>
<gene>
    <name evidence="2" type="ORF">XI38_03760</name>
</gene>
<comment type="caution">
    <text evidence="2">The sequence shown here is derived from an EMBL/GenBank/DDBJ whole genome shotgun (WGS) entry which is preliminary data.</text>
</comment>
<dbReference type="AlphaFoldDB" id="A0A0M8MQM6"/>
<dbReference type="KEGG" id="mcw:A8L33_02445"/>
<dbReference type="PATRIC" id="fig|84292.3.peg.782"/>
<evidence type="ECO:0000313" key="3">
    <source>
        <dbReference type="Proteomes" id="UP000037737"/>
    </source>
</evidence>
<protein>
    <submittedName>
        <fullName evidence="2">Uncharacterized protein</fullName>
    </submittedName>
</protein>
<proteinExistence type="predicted"/>
<evidence type="ECO:0000313" key="2">
    <source>
        <dbReference type="EMBL" id="KOS11671.1"/>
    </source>
</evidence>
<organism evidence="2 3">
    <name type="scientific">Microbacterium aurantiacum</name>
    <dbReference type="NCBI Taxonomy" id="162393"/>
    <lineage>
        <taxon>Bacteria</taxon>
        <taxon>Bacillati</taxon>
        <taxon>Actinomycetota</taxon>
        <taxon>Actinomycetes</taxon>
        <taxon>Micrococcales</taxon>
        <taxon>Microbacteriaceae</taxon>
        <taxon>Microbacterium</taxon>
    </lineage>
</organism>